<dbReference type="PANTHER" id="PTHR35043:SF7">
    <property type="entry name" value="TRANSCRIPTION FACTOR DOMAIN-CONTAINING PROTEIN"/>
    <property type="match status" value="1"/>
</dbReference>
<evidence type="ECO:0000313" key="5">
    <source>
        <dbReference type="Proteomes" id="UP000054821"/>
    </source>
</evidence>
<sequence>MSGCFRRLFLLVLVPLVKAYEVFETTCSAPNPHSEFMFVSSPNTRGTLEILWSSLFTILACTWTLHHPDVPEQRNDCDLGVLGDIKWALKAFCKSAVMIVMTALAPELIIGVAVEDLMNAMQTQQMMEEYAFNDQVAWSLRHSYFAEMGGFAIRSKKPLDASDKQGNKPRGGELHSLSVDQLYDLRRDRVIESLPDIRAEEIKDKSQSDTLGKFIAIGQIAWTIVQIIVRAVKRLPVSPLEVAVVAFAACAVIVYALYMKKPQRVSTPIVIYHYIGQKDTLGEILKECRKMAREKKDGEAEKEAGQETQGNSHGSRAIALDPEIQSLITRPQKAVKERSDWVILIIV</sequence>
<feature type="region of interest" description="Disordered" evidence="1">
    <location>
        <begin position="295"/>
        <end position="315"/>
    </location>
</feature>
<evidence type="ECO:0000313" key="4">
    <source>
        <dbReference type="EMBL" id="PON20825.1"/>
    </source>
</evidence>
<dbReference type="EMBL" id="JPDN02000060">
    <property type="protein sequence ID" value="PON20825.1"/>
    <property type="molecule type" value="Genomic_DNA"/>
</dbReference>
<dbReference type="PANTHER" id="PTHR35043">
    <property type="entry name" value="TRANSCRIPTION FACTOR DOMAIN-CONTAINING PROTEIN"/>
    <property type="match status" value="1"/>
</dbReference>
<organism evidence="4 5">
    <name type="scientific">Trichoderma gamsii</name>
    <dbReference type="NCBI Taxonomy" id="398673"/>
    <lineage>
        <taxon>Eukaryota</taxon>
        <taxon>Fungi</taxon>
        <taxon>Dikarya</taxon>
        <taxon>Ascomycota</taxon>
        <taxon>Pezizomycotina</taxon>
        <taxon>Sordariomycetes</taxon>
        <taxon>Hypocreomycetidae</taxon>
        <taxon>Hypocreales</taxon>
        <taxon>Hypocreaceae</taxon>
        <taxon>Trichoderma</taxon>
    </lineage>
</organism>
<dbReference type="AlphaFoldDB" id="A0A2P4Z972"/>
<keyword evidence="2" id="KW-1133">Transmembrane helix</keyword>
<keyword evidence="2" id="KW-0812">Transmembrane</keyword>
<feature type="chain" id="PRO_5015163655" evidence="3">
    <location>
        <begin position="20"/>
        <end position="347"/>
    </location>
</feature>
<comment type="caution">
    <text evidence="4">The sequence shown here is derived from an EMBL/GenBank/DDBJ whole genome shotgun (WGS) entry which is preliminary data.</text>
</comment>
<feature type="compositionally biased region" description="Basic and acidic residues" evidence="1">
    <location>
        <begin position="295"/>
        <end position="305"/>
    </location>
</feature>
<evidence type="ECO:0000256" key="2">
    <source>
        <dbReference type="SAM" id="Phobius"/>
    </source>
</evidence>
<dbReference type="GeneID" id="29990830"/>
<gene>
    <name evidence="4" type="ORF">TGAM01_v210333</name>
</gene>
<dbReference type="RefSeq" id="XP_018656030.1">
    <property type="nucleotide sequence ID" value="XM_018810747.1"/>
</dbReference>
<keyword evidence="3" id="KW-0732">Signal</keyword>
<evidence type="ECO:0000256" key="3">
    <source>
        <dbReference type="SAM" id="SignalP"/>
    </source>
</evidence>
<evidence type="ECO:0000256" key="1">
    <source>
        <dbReference type="SAM" id="MobiDB-lite"/>
    </source>
</evidence>
<name>A0A2P4Z972_9HYPO</name>
<keyword evidence="5" id="KW-1185">Reference proteome</keyword>
<dbReference type="Proteomes" id="UP000054821">
    <property type="component" value="Unassembled WGS sequence"/>
</dbReference>
<reference evidence="4 5" key="1">
    <citation type="journal article" date="2016" name="Genome Announc.">
        <title>Draft Whole-Genome Sequence of Trichoderma gamsii T6085, a Promising Biocontrol Agent of Fusarium Head Blight on Wheat.</title>
        <authorList>
            <person name="Baroncelli R."/>
            <person name="Zapparata A."/>
            <person name="Piaggeschi G."/>
            <person name="Sarrocco S."/>
            <person name="Vannacci G."/>
        </authorList>
    </citation>
    <scope>NUCLEOTIDE SEQUENCE [LARGE SCALE GENOMIC DNA]</scope>
    <source>
        <strain evidence="4 5">T6085</strain>
    </source>
</reference>
<protein>
    <submittedName>
        <fullName evidence="4">Uncharacterized protein</fullName>
    </submittedName>
</protein>
<feature type="transmembrane region" description="Helical" evidence="2">
    <location>
        <begin position="240"/>
        <end position="258"/>
    </location>
</feature>
<keyword evidence="2" id="KW-0472">Membrane</keyword>
<feature type="signal peptide" evidence="3">
    <location>
        <begin position="1"/>
        <end position="19"/>
    </location>
</feature>
<proteinExistence type="predicted"/>
<dbReference type="STRING" id="398673.A0A2P4Z972"/>
<accession>A0A2P4Z972</accession>